<organism evidence="1 2">
    <name type="scientific">Tribolium castaneum</name>
    <name type="common">Red flour beetle</name>
    <dbReference type="NCBI Taxonomy" id="7070"/>
    <lineage>
        <taxon>Eukaryota</taxon>
        <taxon>Metazoa</taxon>
        <taxon>Ecdysozoa</taxon>
        <taxon>Arthropoda</taxon>
        <taxon>Hexapoda</taxon>
        <taxon>Insecta</taxon>
        <taxon>Pterygota</taxon>
        <taxon>Neoptera</taxon>
        <taxon>Endopterygota</taxon>
        <taxon>Coleoptera</taxon>
        <taxon>Polyphaga</taxon>
        <taxon>Cucujiformia</taxon>
        <taxon>Tenebrionidae</taxon>
        <taxon>Tenebrionidae incertae sedis</taxon>
        <taxon>Tribolium</taxon>
    </lineage>
</organism>
<dbReference type="Proteomes" id="UP000007266">
    <property type="component" value="Linkage group 4"/>
</dbReference>
<evidence type="ECO:0000313" key="1">
    <source>
        <dbReference type="EMBL" id="EFA02656.1"/>
    </source>
</evidence>
<dbReference type="AlphaFoldDB" id="D2A1D8"/>
<reference evidence="1 2" key="2">
    <citation type="journal article" date="2010" name="Nucleic Acids Res.">
        <title>BeetleBase in 2010: revisions to provide comprehensive genomic information for Tribolium castaneum.</title>
        <authorList>
            <person name="Kim H.S."/>
            <person name="Murphy T."/>
            <person name="Xia J."/>
            <person name="Caragea D."/>
            <person name="Park Y."/>
            <person name="Beeman R.W."/>
            <person name="Lorenzen M.D."/>
            <person name="Butcher S."/>
            <person name="Manak J.R."/>
            <person name="Brown S.J."/>
        </authorList>
    </citation>
    <scope>GENOME REANNOTATION</scope>
    <source>
        <strain evidence="1 2">Georgia GA2</strain>
    </source>
</reference>
<keyword evidence="2" id="KW-1185">Reference proteome</keyword>
<gene>
    <name evidence="1" type="primary">GLEAN_08377</name>
    <name evidence="1" type="ORF">TcasGA2_TC008377</name>
</gene>
<protein>
    <submittedName>
        <fullName evidence="1">Uncharacterized protein</fullName>
    </submittedName>
</protein>
<dbReference type="HOGENOM" id="CLU_2592871_0_0_1"/>
<proteinExistence type="predicted"/>
<reference evidence="1 2" key="1">
    <citation type="journal article" date="2008" name="Nature">
        <title>The genome of the model beetle and pest Tribolium castaneum.</title>
        <authorList>
            <consortium name="Tribolium Genome Sequencing Consortium"/>
            <person name="Richards S."/>
            <person name="Gibbs R.A."/>
            <person name="Weinstock G.M."/>
            <person name="Brown S.J."/>
            <person name="Denell R."/>
            <person name="Beeman R.W."/>
            <person name="Gibbs R."/>
            <person name="Beeman R.W."/>
            <person name="Brown S.J."/>
            <person name="Bucher G."/>
            <person name="Friedrich M."/>
            <person name="Grimmelikhuijzen C.J."/>
            <person name="Klingler M."/>
            <person name="Lorenzen M."/>
            <person name="Richards S."/>
            <person name="Roth S."/>
            <person name="Schroder R."/>
            <person name="Tautz D."/>
            <person name="Zdobnov E.M."/>
            <person name="Muzny D."/>
            <person name="Gibbs R.A."/>
            <person name="Weinstock G.M."/>
            <person name="Attaway T."/>
            <person name="Bell S."/>
            <person name="Buhay C.J."/>
            <person name="Chandrabose M.N."/>
            <person name="Chavez D."/>
            <person name="Clerk-Blankenburg K.P."/>
            <person name="Cree A."/>
            <person name="Dao M."/>
            <person name="Davis C."/>
            <person name="Chacko J."/>
            <person name="Dinh H."/>
            <person name="Dugan-Rocha S."/>
            <person name="Fowler G."/>
            <person name="Garner T.T."/>
            <person name="Garnes J."/>
            <person name="Gnirke A."/>
            <person name="Hawes A."/>
            <person name="Hernandez J."/>
            <person name="Hines S."/>
            <person name="Holder M."/>
            <person name="Hume J."/>
            <person name="Jhangiani S.N."/>
            <person name="Joshi V."/>
            <person name="Khan Z.M."/>
            <person name="Jackson L."/>
            <person name="Kovar C."/>
            <person name="Kowis A."/>
            <person name="Lee S."/>
            <person name="Lewis L.R."/>
            <person name="Margolis J."/>
            <person name="Morgan M."/>
            <person name="Nazareth L.V."/>
            <person name="Nguyen N."/>
            <person name="Okwuonu G."/>
            <person name="Parker D."/>
            <person name="Richards S."/>
            <person name="Ruiz S.J."/>
            <person name="Santibanez J."/>
            <person name="Savard J."/>
            <person name="Scherer S.E."/>
            <person name="Schneider B."/>
            <person name="Sodergren E."/>
            <person name="Tautz D."/>
            <person name="Vattahil S."/>
            <person name="Villasana D."/>
            <person name="White C.S."/>
            <person name="Wright R."/>
            <person name="Park Y."/>
            <person name="Beeman R.W."/>
            <person name="Lord J."/>
            <person name="Oppert B."/>
            <person name="Lorenzen M."/>
            <person name="Brown S."/>
            <person name="Wang L."/>
            <person name="Savard J."/>
            <person name="Tautz D."/>
            <person name="Richards S."/>
            <person name="Weinstock G."/>
            <person name="Gibbs R.A."/>
            <person name="Liu Y."/>
            <person name="Worley K."/>
            <person name="Weinstock G."/>
            <person name="Elsik C.G."/>
            <person name="Reese J.T."/>
            <person name="Elhaik E."/>
            <person name="Landan G."/>
            <person name="Graur D."/>
            <person name="Arensburger P."/>
            <person name="Atkinson P."/>
            <person name="Beeman R.W."/>
            <person name="Beidler J."/>
            <person name="Brown S.J."/>
            <person name="Demuth J.P."/>
            <person name="Drury D.W."/>
            <person name="Du Y.Z."/>
            <person name="Fujiwara H."/>
            <person name="Lorenzen M."/>
            <person name="Maselli V."/>
            <person name="Osanai M."/>
            <person name="Park Y."/>
            <person name="Robertson H.M."/>
            <person name="Tu Z."/>
            <person name="Wang J.J."/>
            <person name="Wang S."/>
            <person name="Richards S."/>
            <person name="Song H."/>
            <person name="Zhang L."/>
            <person name="Sodergren E."/>
            <person name="Werner D."/>
            <person name="Stanke M."/>
            <person name="Morgenstern B."/>
            <person name="Solovyev V."/>
            <person name="Kosarev P."/>
            <person name="Brown G."/>
            <person name="Chen H.C."/>
            <person name="Ermolaeva O."/>
            <person name="Hlavina W."/>
            <person name="Kapustin Y."/>
            <person name="Kiryutin B."/>
            <person name="Kitts P."/>
            <person name="Maglott D."/>
            <person name="Pruitt K."/>
            <person name="Sapojnikov V."/>
            <person name="Souvorov A."/>
            <person name="Mackey A.J."/>
            <person name="Waterhouse R.M."/>
            <person name="Wyder S."/>
            <person name="Zdobnov E.M."/>
            <person name="Zdobnov E.M."/>
            <person name="Wyder S."/>
            <person name="Kriventseva E.V."/>
            <person name="Kadowaki T."/>
            <person name="Bork P."/>
            <person name="Aranda M."/>
            <person name="Bao R."/>
            <person name="Beermann A."/>
            <person name="Berns N."/>
            <person name="Bolognesi R."/>
            <person name="Bonneton F."/>
            <person name="Bopp D."/>
            <person name="Brown S.J."/>
            <person name="Bucher G."/>
            <person name="Butts T."/>
            <person name="Chaumot A."/>
            <person name="Denell R.E."/>
            <person name="Ferrier D.E."/>
            <person name="Friedrich M."/>
            <person name="Gordon C.M."/>
            <person name="Jindra M."/>
            <person name="Klingler M."/>
            <person name="Lan Q."/>
            <person name="Lattorff H.M."/>
            <person name="Laudet V."/>
            <person name="von Levetsow C."/>
            <person name="Liu Z."/>
            <person name="Lutz R."/>
            <person name="Lynch J.A."/>
            <person name="da Fonseca R.N."/>
            <person name="Posnien N."/>
            <person name="Reuter R."/>
            <person name="Roth S."/>
            <person name="Savard J."/>
            <person name="Schinko J.B."/>
            <person name="Schmitt C."/>
            <person name="Schoppmeier M."/>
            <person name="Schroder R."/>
            <person name="Shippy T.D."/>
            <person name="Simonnet F."/>
            <person name="Marques-Souza H."/>
            <person name="Tautz D."/>
            <person name="Tomoyasu Y."/>
            <person name="Trauner J."/>
            <person name="Van der Zee M."/>
            <person name="Vervoort M."/>
            <person name="Wittkopp N."/>
            <person name="Wimmer E.A."/>
            <person name="Yang X."/>
            <person name="Jones A.K."/>
            <person name="Sattelle D.B."/>
            <person name="Ebert P.R."/>
            <person name="Nelson D."/>
            <person name="Scott J.G."/>
            <person name="Beeman R.W."/>
            <person name="Muthukrishnan S."/>
            <person name="Kramer K.J."/>
            <person name="Arakane Y."/>
            <person name="Beeman R.W."/>
            <person name="Zhu Q."/>
            <person name="Hogenkamp D."/>
            <person name="Dixit R."/>
            <person name="Oppert B."/>
            <person name="Jiang H."/>
            <person name="Zou Z."/>
            <person name="Marshall J."/>
            <person name="Elpidina E."/>
            <person name="Vinokurov K."/>
            <person name="Oppert C."/>
            <person name="Zou Z."/>
            <person name="Evans J."/>
            <person name="Lu Z."/>
            <person name="Zhao P."/>
            <person name="Sumathipala N."/>
            <person name="Altincicek B."/>
            <person name="Vilcinskas A."/>
            <person name="Williams M."/>
            <person name="Hultmark D."/>
            <person name="Hetru C."/>
            <person name="Jiang H."/>
            <person name="Grimmelikhuijzen C.J."/>
            <person name="Hauser F."/>
            <person name="Cazzamali G."/>
            <person name="Williamson M."/>
            <person name="Park Y."/>
            <person name="Li B."/>
            <person name="Tanaka Y."/>
            <person name="Predel R."/>
            <person name="Neupert S."/>
            <person name="Schachtner J."/>
            <person name="Verleyen P."/>
            <person name="Raible F."/>
            <person name="Bork P."/>
            <person name="Friedrich M."/>
            <person name="Walden K.K."/>
            <person name="Robertson H.M."/>
            <person name="Angeli S."/>
            <person name="Foret S."/>
            <person name="Bucher G."/>
            <person name="Schuetz S."/>
            <person name="Maleszka R."/>
            <person name="Wimmer E.A."/>
            <person name="Beeman R.W."/>
            <person name="Lorenzen M."/>
            <person name="Tomoyasu Y."/>
            <person name="Miller S.C."/>
            <person name="Grossmann D."/>
            <person name="Bucher G."/>
        </authorList>
    </citation>
    <scope>NUCLEOTIDE SEQUENCE [LARGE SCALE GENOMIC DNA]</scope>
    <source>
        <strain evidence="1 2">Georgia GA2</strain>
    </source>
</reference>
<name>D2A1D8_TRICA</name>
<dbReference type="EMBL" id="KQ971338">
    <property type="protein sequence ID" value="EFA02656.1"/>
    <property type="molecule type" value="Genomic_DNA"/>
</dbReference>
<evidence type="ECO:0000313" key="2">
    <source>
        <dbReference type="Proteomes" id="UP000007266"/>
    </source>
</evidence>
<accession>D2A1D8</accession>
<sequence length="80" mass="9311">MPHDNVLKTQTAHPDAEKPVAIPLFVKLPKGRLNRRKRVLDEKRPSAKMKKLEYSIRHKNRKLVISIAISSSVLFSRRRN</sequence>
<dbReference type="InParanoid" id="D2A1D8"/>